<comment type="caution">
    <text evidence="1">The sequence shown here is derived from an EMBL/GenBank/DDBJ whole genome shotgun (WGS) entry which is preliminary data.</text>
</comment>
<sequence>MRTSISGMPRLDSDIEQKASLFVFVALFYKSQELNILGGCRGMVSDEILEFHALFYPNSQALKWNFTVPVDQMVVHFG</sequence>
<keyword evidence="2" id="KW-1185">Reference proteome</keyword>
<evidence type="ECO:0000313" key="1">
    <source>
        <dbReference type="EMBL" id="KAL3598087.1"/>
    </source>
</evidence>
<protein>
    <submittedName>
        <fullName evidence="1">Uncharacterized protein</fullName>
    </submittedName>
</protein>
<accession>A0ACC4CKF7</accession>
<gene>
    <name evidence="1" type="ORF">D5086_006005</name>
</gene>
<organism evidence="1 2">
    <name type="scientific">Populus alba</name>
    <name type="common">White poplar</name>
    <dbReference type="NCBI Taxonomy" id="43335"/>
    <lineage>
        <taxon>Eukaryota</taxon>
        <taxon>Viridiplantae</taxon>
        <taxon>Streptophyta</taxon>
        <taxon>Embryophyta</taxon>
        <taxon>Tracheophyta</taxon>
        <taxon>Spermatophyta</taxon>
        <taxon>Magnoliopsida</taxon>
        <taxon>eudicotyledons</taxon>
        <taxon>Gunneridae</taxon>
        <taxon>Pentapetalae</taxon>
        <taxon>rosids</taxon>
        <taxon>fabids</taxon>
        <taxon>Malpighiales</taxon>
        <taxon>Salicaceae</taxon>
        <taxon>Saliceae</taxon>
        <taxon>Populus</taxon>
    </lineage>
</organism>
<dbReference type="EMBL" id="RCHU02000003">
    <property type="protein sequence ID" value="KAL3598087.1"/>
    <property type="molecule type" value="Genomic_DNA"/>
</dbReference>
<evidence type="ECO:0000313" key="2">
    <source>
        <dbReference type="Proteomes" id="UP000309997"/>
    </source>
</evidence>
<reference evidence="1 2" key="1">
    <citation type="journal article" date="2024" name="Plant Biotechnol. J.">
        <title>Genome and CRISPR/Cas9 system of a widespread forest tree (Populus alba) in the world.</title>
        <authorList>
            <person name="Liu Y.J."/>
            <person name="Jiang P.F."/>
            <person name="Han X.M."/>
            <person name="Li X.Y."/>
            <person name="Wang H.M."/>
            <person name="Wang Y.J."/>
            <person name="Wang X.X."/>
            <person name="Zeng Q.Y."/>
        </authorList>
    </citation>
    <scope>NUCLEOTIDE SEQUENCE [LARGE SCALE GENOMIC DNA]</scope>
    <source>
        <strain evidence="2">cv. PAL-ZL1</strain>
    </source>
</reference>
<proteinExistence type="predicted"/>
<dbReference type="Proteomes" id="UP000309997">
    <property type="component" value="Unassembled WGS sequence"/>
</dbReference>
<name>A0ACC4CKF7_POPAL</name>